<dbReference type="Gene3D" id="2.160.10.10">
    <property type="entry name" value="Hexapeptide repeat proteins"/>
    <property type="match status" value="1"/>
</dbReference>
<dbReference type="GO" id="GO:0008374">
    <property type="term" value="F:O-acyltransferase activity"/>
    <property type="evidence" value="ECO:0007669"/>
    <property type="project" value="TreeGrafter"/>
</dbReference>
<reference evidence="5" key="1">
    <citation type="submission" date="2016-10" db="EMBL/GenBank/DDBJ databases">
        <authorList>
            <person name="Varghese N."/>
            <person name="Submissions S."/>
        </authorList>
    </citation>
    <scope>NUCLEOTIDE SEQUENCE [LARGE SCALE GENOMIC DNA]</scope>
    <source>
        <strain evidence="5">DSM 24499</strain>
    </source>
</reference>
<name>A0A1I1KSV8_9FLAO</name>
<feature type="transmembrane region" description="Helical" evidence="3">
    <location>
        <begin position="35"/>
        <end position="53"/>
    </location>
</feature>
<dbReference type="EMBL" id="FOKV01000006">
    <property type="protein sequence ID" value="SFC63342.1"/>
    <property type="molecule type" value="Genomic_DNA"/>
</dbReference>
<dbReference type="RefSeq" id="WP_092543521.1">
    <property type="nucleotide sequence ID" value="NZ_FOKV01000006.1"/>
</dbReference>
<accession>A0A1I1KSV8</accession>
<evidence type="ECO:0000313" key="4">
    <source>
        <dbReference type="EMBL" id="SFC63342.1"/>
    </source>
</evidence>
<dbReference type="SUPFAM" id="SSF51161">
    <property type="entry name" value="Trimeric LpxA-like enzymes"/>
    <property type="match status" value="1"/>
</dbReference>
<dbReference type="Proteomes" id="UP000199438">
    <property type="component" value="Unassembled WGS sequence"/>
</dbReference>
<dbReference type="InterPro" id="IPR051159">
    <property type="entry name" value="Hexapeptide_acetyltransf"/>
</dbReference>
<dbReference type="AlphaFoldDB" id="A0A1I1KSV8"/>
<evidence type="ECO:0000256" key="3">
    <source>
        <dbReference type="SAM" id="Phobius"/>
    </source>
</evidence>
<dbReference type="OrthoDB" id="9812571at2"/>
<protein>
    <submittedName>
        <fullName evidence="4">Putative colanic acid biosynthesis acetyltransferase WcaF</fullName>
    </submittedName>
</protein>
<sequence length="193" mass="21634">MKIASSNTNFNSRVRLEGFNPSKGLSRGASKFKEISWYIIKVFFFLSAIPYPTNFKIFLLRLYGAEVGKNITLKPRVNIHFPWKLKIGNNVWIGEESFLLNFEELTIGNNVCVSQRVFLCGGNHNFKDPTMPYRNGPISLRDGCWVGACCFIGPGVCIGEDTVLTVGSIVTSSVGPNLVYRKGNSDLMKVRWI</sequence>
<keyword evidence="3" id="KW-0472">Membrane</keyword>
<proteinExistence type="inferred from homology"/>
<comment type="similarity">
    <text evidence="1">Belongs to the transferase hexapeptide repeat family.</text>
</comment>
<dbReference type="InterPro" id="IPR011004">
    <property type="entry name" value="Trimer_LpxA-like_sf"/>
</dbReference>
<evidence type="ECO:0000256" key="2">
    <source>
        <dbReference type="ARBA" id="ARBA00022679"/>
    </source>
</evidence>
<dbReference type="PANTHER" id="PTHR23416">
    <property type="entry name" value="SIALIC ACID SYNTHASE-RELATED"/>
    <property type="match status" value="1"/>
</dbReference>
<evidence type="ECO:0000313" key="5">
    <source>
        <dbReference type="Proteomes" id="UP000199438"/>
    </source>
</evidence>
<gene>
    <name evidence="4" type="ORF">SAMN04487907_106127</name>
</gene>
<dbReference type="STRING" id="1334022.SAMN04487907_106127"/>
<organism evidence="4 5">
    <name type="scientific">Zunongwangia mangrovi</name>
    <dbReference type="NCBI Taxonomy" id="1334022"/>
    <lineage>
        <taxon>Bacteria</taxon>
        <taxon>Pseudomonadati</taxon>
        <taxon>Bacteroidota</taxon>
        <taxon>Flavobacteriia</taxon>
        <taxon>Flavobacteriales</taxon>
        <taxon>Flavobacteriaceae</taxon>
        <taxon>Zunongwangia</taxon>
    </lineage>
</organism>
<keyword evidence="3" id="KW-1133">Transmembrane helix</keyword>
<keyword evidence="2 4" id="KW-0808">Transferase</keyword>
<dbReference type="GO" id="GO:0005829">
    <property type="term" value="C:cytosol"/>
    <property type="evidence" value="ECO:0007669"/>
    <property type="project" value="TreeGrafter"/>
</dbReference>
<evidence type="ECO:0000256" key="1">
    <source>
        <dbReference type="ARBA" id="ARBA00007274"/>
    </source>
</evidence>
<keyword evidence="5" id="KW-1185">Reference proteome</keyword>
<keyword evidence="3" id="KW-0812">Transmembrane</keyword>
<dbReference type="PANTHER" id="PTHR23416:SF23">
    <property type="entry name" value="ACETYLTRANSFERASE C18B11.09C-RELATED"/>
    <property type="match status" value="1"/>
</dbReference>